<reference evidence="1 3" key="1">
    <citation type="journal article" date="2011" name="Nature">
        <title>The Medicago genome provides insight into the evolution of rhizobial symbioses.</title>
        <authorList>
            <person name="Young N.D."/>
            <person name="Debelle F."/>
            <person name="Oldroyd G.E."/>
            <person name="Geurts R."/>
            <person name="Cannon S.B."/>
            <person name="Udvardi M.K."/>
            <person name="Benedito V.A."/>
            <person name="Mayer K.F."/>
            <person name="Gouzy J."/>
            <person name="Schoof H."/>
            <person name="Van de Peer Y."/>
            <person name="Proost S."/>
            <person name="Cook D.R."/>
            <person name="Meyers B.C."/>
            <person name="Spannagl M."/>
            <person name="Cheung F."/>
            <person name="De Mita S."/>
            <person name="Krishnakumar V."/>
            <person name="Gundlach H."/>
            <person name="Zhou S."/>
            <person name="Mudge J."/>
            <person name="Bharti A.K."/>
            <person name="Murray J.D."/>
            <person name="Naoumkina M.A."/>
            <person name="Rosen B."/>
            <person name="Silverstein K.A."/>
            <person name="Tang H."/>
            <person name="Rombauts S."/>
            <person name="Zhao P.X."/>
            <person name="Zhou P."/>
            <person name="Barbe V."/>
            <person name="Bardou P."/>
            <person name="Bechner M."/>
            <person name="Bellec A."/>
            <person name="Berger A."/>
            <person name="Berges H."/>
            <person name="Bidwell S."/>
            <person name="Bisseling T."/>
            <person name="Choisne N."/>
            <person name="Couloux A."/>
            <person name="Denny R."/>
            <person name="Deshpande S."/>
            <person name="Dai X."/>
            <person name="Doyle J.J."/>
            <person name="Dudez A.M."/>
            <person name="Farmer A.D."/>
            <person name="Fouteau S."/>
            <person name="Franken C."/>
            <person name="Gibelin C."/>
            <person name="Gish J."/>
            <person name="Goldstein S."/>
            <person name="Gonzalez A.J."/>
            <person name="Green P.J."/>
            <person name="Hallab A."/>
            <person name="Hartog M."/>
            <person name="Hua A."/>
            <person name="Humphray S.J."/>
            <person name="Jeong D.H."/>
            <person name="Jing Y."/>
            <person name="Jocker A."/>
            <person name="Kenton S.M."/>
            <person name="Kim D.J."/>
            <person name="Klee K."/>
            <person name="Lai H."/>
            <person name="Lang C."/>
            <person name="Lin S."/>
            <person name="Macmil S.L."/>
            <person name="Magdelenat G."/>
            <person name="Matthews L."/>
            <person name="McCorrison J."/>
            <person name="Monaghan E.L."/>
            <person name="Mun J.H."/>
            <person name="Najar F.Z."/>
            <person name="Nicholson C."/>
            <person name="Noirot C."/>
            <person name="O'Bleness M."/>
            <person name="Paule C.R."/>
            <person name="Poulain J."/>
            <person name="Prion F."/>
            <person name="Qin B."/>
            <person name="Qu C."/>
            <person name="Retzel E.F."/>
            <person name="Riddle C."/>
            <person name="Sallet E."/>
            <person name="Samain S."/>
            <person name="Samson N."/>
            <person name="Sanders I."/>
            <person name="Saurat O."/>
            <person name="Scarpelli C."/>
            <person name="Schiex T."/>
            <person name="Segurens B."/>
            <person name="Severin A.J."/>
            <person name="Sherrier D.J."/>
            <person name="Shi R."/>
            <person name="Sims S."/>
            <person name="Singer S.R."/>
            <person name="Sinharoy S."/>
            <person name="Sterck L."/>
            <person name="Viollet A."/>
            <person name="Wang B.B."/>
            <person name="Wang K."/>
            <person name="Wang M."/>
            <person name="Wang X."/>
            <person name="Warfsmann J."/>
            <person name="Weissenbach J."/>
            <person name="White D.D."/>
            <person name="White J.D."/>
            <person name="Wiley G.B."/>
            <person name="Wincker P."/>
            <person name="Xing Y."/>
            <person name="Yang L."/>
            <person name="Yao Z."/>
            <person name="Ying F."/>
            <person name="Zhai J."/>
            <person name="Zhou L."/>
            <person name="Zuber A."/>
            <person name="Denarie J."/>
            <person name="Dixon R.A."/>
            <person name="May G.D."/>
            <person name="Schwartz D.C."/>
            <person name="Rogers J."/>
            <person name="Quetier F."/>
            <person name="Town C.D."/>
            <person name="Roe B.A."/>
        </authorList>
    </citation>
    <scope>NUCLEOTIDE SEQUENCE [LARGE SCALE GENOMIC DNA]</scope>
    <source>
        <strain evidence="1">A17</strain>
        <strain evidence="2 3">cv. Jemalong A17</strain>
    </source>
</reference>
<name>G7KW64_MEDTR</name>
<reference evidence="2" key="3">
    <citation type="submission" date="2015-04" db="UniProtKB">
        <authorList>
            <consortium name="EnsemblPlants"/>
        </authorList>
    </citation>
    <scope>IDENTIFICATION</scope>
    <source>
        <strain evidence="2">cv. Jemalong A17</strain>
    </source>
</reference>
<reference evidence="1 3" key="2">
    <citation type="journal article" date="2014" name="BMC Genomics">
        <title>An improved genome release (version Mt4.0) for the model legume Medicago truncatula.</title>
        <authorList>
            <person name="Tang H."/>
            <person name="Krishnakumar V."/>
            <person name="Bidwell S."/>
            <person name="Rosen B."/>
            <person name="Chan A."/>
            <person name="Zhou S."/>
            <person name="Gentzbittel L."/>
            <person name="Childs K.L."/>
            <person name="Yandell M."/>
            <person name="Gundlach H."/>
            <person name="Mayer K.F."/>
            <person name="Schwartz D.C."/>
            <person name="Town C.D."/>
        </authorList>
    </citation>
    <scope>GENOME REANNOTATION</scope>
    <source>
        <strain evidence="2 3">cv. Jemalong A17</strain>
    </source>
</reference>
<organism evidence="1 3">
    <name type="scientific">Medicago truncatula</name>
    <name type="common">Barrel medic</name>
    <name type="synonym">Medicago tribuloides</name>
    <dbReference type="NCBI Taxonomy" id="3880"/>
    <lineage>
        <taxon>Eukaryota</taxon>
        <taxon>Viridiplantae</taxon>
        <taxon>Streptophyta</taxon>
        <taxon>Embryophyta</taxon>
        <taxon>Tracheophyta</taxon>
        <taxon>Spermatophyta</taxon>
        <taxon>Magnoliopsida</taxon>
        <taxon>eudicotyledons</taxon>
        <taxon>Gunneridae</taxon>
        <taxon>Pentapetalae</taxon>
        <taxon>rosids</taxon>
        <taxon>fabids</taxon>
        <taxon>Fabales</taxon>
        <taxon>Fabaceae</taxon>
        <taxon>Papilionoideae</taxon>
        <taxon>50 kb inversion clade</taxon>
        <taxon>NPAAA clade</taxon>
        <taxon>Hologalegina</taxon>
        <taxon>IRL clade</taxon>
        <taxon>Trifolieae</taxon>
        <taxon>Medicago</taxon>
    </lineage>
</organism>
<protein>
    <submittedName>
        <fullName evidence="1 2">Uncharacterized protein</fullName>
    </submittedName>
</protein>
<dbReference type="HOGENOM" id="CLU_2295907_0_0_1"/>
<dbReference type="EnsemblPlants" id="AES80664">
    <property type="protein sequence ID" value="AES80664"/>
    <property type="gene ID" value="MTR_7g083300"/>
</dbReference>
<evidence type="ECO:0000313" key="2">
    <source>
        <dbReference type="EnsemblPlants" id="AES80664"/>
    </source>
</evidence>
<evidence type="ECO:0000313" key="3">
    <source>
        <dbReference type="Proteomes" id="UP000002051"/>
    </source>
</evidence>
<accession>G7KW64</accession>
<keyword evidence="3" id="KW-1185">Reference proteome</keyword>
<proteinExistence type="predicted"/>
<gene>
    <name evidence="1" type="ordered locus">MTR_7g083300</name>
</gene>
<dbReference type="EMBL" id="CM001223">
    <property type="protein sequence ID" value="AES80664.1"/>
    <property type="molecule type" value="Genomic_DNA"/>
</dbReference>
<sequence>MAEANITWSSCSGYLGIFHTLVGGCVTKYLQDNYFDKNFKESHLRRKAKETRKRAHLGATNFRDADETCIIGSTFVIIINGKNSCFCPMNIGMSEVKVMFG</sequence>
<evidence type="ECO:0000313" key="1">
    <source>
        <dbReference type="EMBL" id="AES80664.1"/>
    </source>
</evidence>
<dbReference type="Proteomes" id="UP000002051">
    <property type="component" value="Unassembled WGS sequence"/>
</dbReference>
<dbReference type="PaxDb" id="3880-AES80664"/>
<dbReference type="AlphaFoldDB" id="G7KW64"/>